<dbReference type="EMBL" id="JADGJW010000337">
    <property type="protein sequence ID" value="KAJ3219508.1"/>
    <property type="molecule type" value="Genomic_DNA"/>
</dbReference>
<protein>
    <submittedName>
        <fullName evidence="1">Uncharacterized protein</fullName>
    </submittedName>
</protein>
<evidence type="ECO:0000313" key="2">
    <source>
        <dbReference type="Proteomes" id="UP001211065"/>
    </source>
</evidence>
<sequence>WKKISTWQNDTHIDTKSQDVIPKVQFENLKPQQFMLRHVKYLNSVCQHGKRKVDCEHCIVCHHGLEKSNCTKCGPVSAICQHKKERYYCRDCKGKGICKHDKRNNNCIECKKYCKHELRKEDCKDCLAFLCVHLKHKNRCRDCSKFKKLINSN</sequence>
<gene>
    <name evidence="1" type="ORF">HK099_004667</name>
</gene>
<keyword evidence="2" id="KW-1185">Reference proteome</keyword>
<proteinExistence type="predicted"/>
<feature type="non-terminal residue" evidence="1">
    <location>
        <position position="1"/>
    </location>
</feature>
<dbReference type="AlphaFoldDB" id="A0AAD5TZY8"/>
<reference evidence="1" key="1">
    <citation type="submission" date="2020-05" db="EMBL/GenBank/DDBJ databases">
        <title>Phylogenomic resolution of chytrid fungi.</title>
        <authorList>
            <person name="Stajich J.E."/>
            <person name="Amses K."/>
            <person name="Simmons R."/>
            <person name="Seto K."/>
            <person name="Myers J."/>
            <person name="Bonds A."/>
            <person name="Quandt C.A."/>
            <person name="Barry K."/>
            <person name="Liu P."/>
            <person name="Grigoriev I."/>
            <person name="Longcore J.E."/>
            <person name="James T.Y."/>
        </authorList>
    </citation>
    <scope>NUCLEOTIDE SEQUENCE</scope>
    <source>
        <strain evidence="1">JEL0476</strain>
    </source>
</reference>
<dbReference type="Proteomes" id="UP001211065">
    <property type="component" value="Unassembled WGS sequence"/>
</dbReference>
<name>A0AAD5TZY8_9FUNG</name>
<comment type="caution">
    <text evidence="1">The sequence shown here is derived from an EMBL/GenBank/DDBJ whole genome shotgun (WGS) entry which is preliminary data.</text>
</comment>
<organism evidence="1 2">
    <name type="scientific">Clydaea vesicula</name>
    <dbReference type="NCBI Taxonomy" id="447962"/>
    <lineage>
        <taxon>Eukaryota</taxon>
        <taxon>Fungi</taxon>
        <taxon>Fungi incertae sedis</taxon>
        <taxon>Chytridiomycota</taxon>
        <taxon>Chytridiomycota incertae sedis</taxon>
        <taxon>Chytridiomycetes</taxon>
        <taxon>Lobulomycetales</taxon>
        <taxon>Lobulomycetaceae</taxon>
        <taxon>Clydaea</taxon>
    </lineage>
</organism>
<evidence type="ECO:0000313" key="1">
    <source>
        <dbReference type="EMBL" id="KAJ3219508.1"/>
    </source>
</evidence>
<accession>A0AAD5TZY8</accession>